<name>A0ABU6R6V4_9FABA</name>
<feature type="compositionally biased region" description="Low complexity" evidence="1">
    <location>
        <begin position="34"/>
        <end position="53"/>
    </location>
</feature>
<evidence type="ECO:0000313" key="3">
    <source>
        <dbReference type="Proteomes" id="UP001341840"/>
    </source>
</evidence>
<organism evidence="2 3">
    <name type="scientific">Stylosanthes scabra</name>
    <dbReference type="NCBI Taxonomy" id="79078"/>
    <lineage>
        <taxon>Eukaryota</taxon>
        <taxon>Viridiplantae</taxon>
        <taxon>Streptophyta</taxon>
        <taxon>Embryophyta</taxon>
        <taxon>Tracheophyta</taxon>
        <taxon>Spermatophyta</taxon>
        <taxon>Magnoliopsida</taxon>
        <taxon>eudicotyledons</taxon>
        <taxon>Gunneridae</taxon>
        <taxon>Pentapetalae</taxon>
        <taxon>rosids</taxon>
        <taxon>fabids</taxon>
        <taxon>Fabales</taxon>
        <taxon>Fabaceae</taxon>
        <taxon>Papilionoideae</taxon>
        <taxon>50 kb inversion clade</taxon>
        <taxon>dalbergioids sensu lato</taxon>
        <taxon>Dalbergieae</taxon>
        <taxon>Pterocarpus clade</taxon>
        <taxon>Stylosanthes</taxon>
    </lineage>
</organism>
<sequence>MARDSGRGQGTVARVRGRLRKNTGIQLNLDPESHPSTCTPTTTTTGTHSTTPPFVATGGLSAGLPQMVMLPTPGSRVQSSETGGAPPVQPDAYASWSFIPRGNDTHFTVVLLVRFGALAEIGVYHSRHHTFQRHKLHHSLLPPHIQMWPMRRPRLRVLLQHILARCFFRTDMTGCWDDVKKGTKEITNVFEEHYKWYAPLFSQAPDEAIEFWWEEWRPVLVFGGFIQFQAMSVMDDVSLQQMMSIHLENMAHVSVVELYVEFEQIPSVIGAVEDVQPDLAFKGYYSESEEEFEGNYEIHDANEEDVLEHHMESDVEDVANTLANELSFQEPSFIRVLDEEALKAPEFAEDMNPCPTFVPGGEFAIGMEFNSRESVIKAMKEYTISRGLDY</sequence>
<comment type="caution">
    <text evidence="2">The sequence shown here is derived from an EMBL/GenBank/DDBJ whole genome shotgun (WGS) entry which is preliminary data.</text>
</comment>
<accession>A0ABU6R6V4</accession>
<evidence type="ECO:0000313" key="2">
    <source>
        <dbReference type="EMBL" id="MED6119571.1"/>
    </source>
</evidence>
<dbReference type="EMBL" id="JASCZI010030241">
    <property type="protein sequence ID" value="MED6119571.1"/>
    <property type="molecule type" value="Genomic_DNA"/>
</dbReference>
<gene>
    <name evidence="2" type="ORF">PIB30_013005</name>
</gene>
<proteinExistence type="predicted"/>
<evidence type="ECO:0000256" key="1">
    <source>
        <dbReference type="SAM" id="MobiDB-lite"/>
    </source>
</evidence>
<keyword evidence="3" id="KW-1185">Reference proteome</keyword>
<feature type="region of interest" description="Disordered" evidence="1">
    <location>
        <begin position="1"/>
        <end position="53"/>
    </location>
</feature>
<protein>
    <submittedName>
        <fullName evidence="2">Uncharacterized protein</fullName>
    </submittedName>
</protein>
<reference evidence="2 3" key="1">
    <citation type="journal article" date="2023" name="Plants (Basel)">
        <title>Bridging the Gap: Combining Genomics and Transcriptomics Approaches to Understand Stylosanthes scabra, an Orphan Legume from the Brazilian Caatinga.</title>
        <authorList>
            <person name="Ferreira-Neto J.R.C."/>
            <person name="da Silva M.D."/>
            <person name="Binneck E."/>
            <person name="de Melo N.F."/>
            <person name="da Silva R.H."/>
            <person name="de Melo A.L.T.M."/>
            <person name="Pandolfi V."/>
            <person name="Bustamante F.O."/>
            <person name="Brasileiro-Vidal A.C."/>
            <person name="Benko-Iseppon A.M."/>
        </authorList>
    </citation>
    <scope>NUCLEOTIDE SEQUENCE [LARGE SCALE GENOMIC DNA]</scope>
    <source>
        <tissue evidence="2">Leaves</tissue>
    </source>
</reference>
<dbReference type="Proteomes" id="UP001341840">
    <property type="component" value="Unassembled WGS sequence"/>
</dbReference>